<dbReference type="Proteomes" id="UP000222741">
    <property type="component" value="Segment"/>
</dbReference>
<gene>
    <name evidence="1" type="ORF">FLAPJACK_16</name>
</gene>
<dbReference type="EMBL" id="KY888882">
    <property type="protein sequence ID" value="ARQ94930.1"/>
    <property type="molecule type" value="Genomic_DNA"/>
</dbReference>
<proteinExistence type="predicted"/>
<organism evidence="1 2">
    <name type="scientific">Bacillus phage Flapjack</name>
    <dbReference type="NCBI Taxonomy" id="1983465"/>
    <lineage>
        <taxon>Viruses</taxon>
        <taxon>Duplodnaviria</taxon>
        <taxon>Heunggongvirae</taxon>
        <taxon>Uroviricota</taxon>
        <taxon>Caudoviricetes</taxon>
        <taxon>Herelleviridae</taxon>
        <taxon>Bastillevirinae</taxon>
        <taxon>Bequatrovirus</taxon>
        <taxon>Bequatrovirus spock</taxon>
    </lineage>
</organism>
<reference evidence="2" key="1">
    <citation type="submission" date="2017-04" db="EMBL/GenBank/DDBJ databases">
        <authorList>
            <person name="Abille Z."/>
            <person name="Afsharjavan R."/>
            <person name="Alms C.E."/>
            <person name="Anil A."/>
            <person name="Azuma E.A."/>
            <person name="Boateng D."/>
            <person name="Bowden K.V."/>
            <person name="Bui Q."/>
            <person name="Callaghan K.D."/>
            <person name="Canova P.N."/>
            <person name="Carter A.-G.V."/>
            <person name="Carty B."/>
            <person name="Choudhary A."/>
            <person name="Chugh K."/>
            <person name="Clark C.B."/>
            <person name="Clark J."/>
            <person name="Cortez R."/>
            <person name="Dalwadi R.M."/>
            <person name="Daou G."/>
            <person name="Das M."/>
            <person name="Dasari S."/>
            <person name="Davis E.H."/>
            <person name="Defreitas N."/>
            <person name="Demirji J."/>
            <person name="Endres C."/>
            <person name="Fakhar S."/>
            <person name="Feeley N."/>
            <person name="Flores D.C."/>
            <person name="Fowler A.R."/>
            <person name="George T."/>
            <person name="Greis H.L."/>
            <person name="Groleau D.L."/>
            <person name="Gulati J.K."/>
            <person name="Guzman W."/>
            <person name="Hallworth A.N."/>
            <person name="Hariri A."/>
            <person name="Haya V.N."/>
            <person name="Hoffman A.K."/>
            <person name="Horne B."/>
            <person name="Howard T."/>
            <person name="Iglesia A.J."/>
            <person name="Ijezie O.D."/>
            <person name="Incognito N.A."/>
            <person name="Inen J.A."/>
            <person name="Jaiswal A."/>
            <person name="Jezek R.A."/>
            <person name="Kawa A.C."/>
            <person name="Khan F."/>
            <person name="Khin A.C."/>
            <person name="Knapo J."/>
            <person name="Kong A.S."/>
            <person name="Le B.Q."/>
            <person name="Le Q.M."/>
            <person name="Le T.-H.M."/>
            <person name="Lee M."/>
            <person name="Lockwood J.L."/>
            <person name="Loto-Rojas G.S."/>
            <person name="Mantzavinos A."/>
            <person name="Martinez D.R."/>
            <person name="Meadows A.R."/>
            <person name="Mehr S."/>
            <person name="Mellon M.N."/>
            <person name="Memon S."/>
            <person name="Miller B."/>
            <person name="Min S."/>
            <person name="Mitchell L.M."/>
            <person name="Mohamed I.R."/>
            <person name="Mohammed F.O."/>
            <person name="More S."/>
            <person name="Muntaha S."/>
            <person name="Nadeem I."/>
            <person name="Ndjeumen-Njinguet A.S."/>
            <person name="Ng P."/>
            <person name="Ngu V.E."/>
            <person name="Nguyen B.N."/>
            <person name="OHern C.T."/>
            <person name="Oboh U.S."/>
            <person name="Pagano C.W."/>
            <person name="Panakal P.R."/>
            <person name="Park D.A."/>
            <person name="Parsana D."/>
            <person name="Patel P."/>
            <person name="Patel V.S."/>
            <person name="Patwardhan V.M."/>
            <person name="Pawar S.D."/>
            <person name="Payne V.R."/>
            <person name="Petricel I.M."/>
            <person name="Phillips C."/>
            <person name="Puglisi K.M."/>
            <person name="Ramaprasad G."/>
            <person name="Raza A.S."/>
            <person name="Rivera-Oven A.G."/>
            <person name="Robins E."/>
            <person name="Roeun D.C."/>
            <person name="Rostovtseva N."/>
            <person name="Sadat M."/>
            <person name="Seas A."/>
            <person name="So E.J."/>
            <person name="Sogbesan C."/>
            <person name="Strumsky L.A."/>
            <person name="Sun J.L."/>
            <person name="Sutherland H.J."/>
            <person name="Tchakounte I."/>
            <person name="Tewell J.R."/>
            <person name="Thapa D.J."/>
            <person name="Tkach Y."/>
            <person name="Tran C.D."/>
            <person name="Tran V."/>
            <person name="Vithayathil T."/>
            <person name="Vivekanandan A."/>
            <person name="Wang S.R."/>
            <person name="White E."/>
            <person name="Yang A.L."/>
            <person name="Ye D.T."/>
            <person name="Yirenkyi M."/>
            <person name="Zarb J.S."/>
            <person name="Zhang S."/>
            <person name="Zhou M.T."/>
            <person name="Cao A."/>
            <person name="Nguyen K.M."/>
            <person name="Patel K."/>
            <person name="Patel P."/>
            <person name="Pennington E."/>
            <person name="Sendze O."/>
            <person name="Zahangir S."/>
            <person name="Correa-Mendez M."/>
            <person name="Fabian M.F."/>
            <person name="Liu S."/>
            <person name="Jethmalani Y."/>
            <person name="Nunn R."/>
            <person name="Prakash A."/>
            <person name="Louise T."/>
            <person name="Russell D.A."/>
            <person name="Hatfull G.F."/>
            <person name="Erill I."/>
            <person name="Caruso S.M."/>
        </authorList>
    </citation>
    <scope>NUCLEOTIDE SEQUENCE [LARGE SCALE GENOMIC DNA]</scope>
</reference>
<sequence length="121" mass="14030">MYVRVCQDCFEKHQDILNKKISKGVIYDASITIDKDACYLDYMHEEKEVIKEGMMKINYNYEDKWVHNTGIVDLAGYPSLTALLSAERFVTIYTGDNYDIESSVSTNHISWACKVKEKEND</sequence>
<evidence type="ECO:0000313" key="2">
    <source>
        <dbReference type="Proteomes" id="UP000222741"/>
    </source>
</evidence>
<protein>
    <submittedName>
        <fullName evidence="1">Uncharacterized protein</fullName>
    </submittedName>
</protein>
<evidence type="ECO:0000313" key="1">
    <source>
        <dbReference type="EMBL" id="ARQ94930.1"/>
    </source>
</evidence>
<name>A0A1X9SFX3_9CAUD</name>
<accession>A0A1X9SFX3</accession>